<feature type="domain" description="Transglycosylase SLT" evidence="1">
    <location>
        <begin position="3"/>
        <end position="36"/>
    </location>
</feature>
<gene>
    <name evidence="2" type="ORF">SDC9_158908</name>
</gene>
<protein>
    <recommendedName>
        <fullName evidence="1">Transglycosylase SLT domain-containing protein</fullName>
    </recommendedName>
</protein>
<accession>A0A645FB59</accession>
<organism evidence="2">
    <name type="scientific">bioreactor metagenome</name>
    <dbReference type="NCBI Taxonomy" id="1076179"/>
    <lineage>
        <taxon>unclassified sequences</taxon>
        <taxon>metagenomes</taxon>
        <taxon>ecological metagenomes</taxon>
    </lineage>
</organism>
<comment type="caution">
    <text evidence="2">The sequence shown here is derived from an EMBL/GenBank/DDBJ whole genome shotgun (WGS) entry which is preliminary data.</text>
</comment>
<dbReference type="InterPro" id="IPR008258">
    <property type="entry name" value="Transglycosylase_SLT_dom_1"/>
</dbReference>
<dbReference type="Pfam" id="PF01464">
    <property type="entry name" value="SLT"/>
    <property type="match status" value="1"/>
</dbReference>
<dbReference type="AlphaFoldDB" id="A0A645FB59"/>
<dbReference type="EMBL" id="VSSQ01057834">
    <property type="protein sequence ID" value="MPN11605.1"/>
    <property type="molecule type" value="Genomic_DNA"/>
</dbReference>
<dbReference type="PANTHER" id="PTHR37423">
    <property type="entry name" value="SOLUBLE LYTIC MUREIN TRANSGLYCOSYLASE-RELATED"/>
    <property type="match status" value="1"/>
</dbReference>
<name>A0A645FB59_9ZZZZ</name>
<sequence length="73" mass="8586">MFFLSYLISDFDNEIDTALAAYNAGRARVKGWLSDPSCSEDLKTLYYIPYTETRNYVEKVNKAMSMYQNLYFQ</sequence>
<proteinExistence type="predicted"/>
<dbReference type="Gene3D" id="1.10.530.10">
    <property type="match status" value="1"/>
</dbReference>
<reference evidence="2" key="1">
    <citation type="submission" date="2019-08" db="EMBL/GenBank/DDBJ databases">
        <authorList>
            <person name="Kucharzyk K."/>
            <person name="Murdoch R.W."/>
            <person name="Higgins S."/>
            <person name="Loffler F."/>
        </authorList>
    </citation>
    <scope>NUCLEOTIDE SEQUENCE</scope>
</reference>
<evidence type="ECO:0000259" key="1">
    <source>
        <dbReference type="Pfam" id="PF01464"/>
    </source>
</evidence>
<dbReference type="SUPFAM" id="SSF53955">
    <property type="entry name" value="Lysozyme-like"/>
    <property type="match status" value="1"/>
</dbReference>
<dbReference type="PANTHER" id="PTHR37423:SF2">
    <property type="entry name" value="MEMBRANE-BOUND LYTIC MUREIN TRANSGLYCOSYLASE C"/>
    <property type="match status" value="1"/>
</dbReference>
<evidence type="ECO:0000313" key="2">
    <source>
        <dbReference type="EMBL" id="MPN11605.1"/>
    </source>
</evidence>
<dbReference type="InterPro" id="IPR023346">
    <property type="entry name" value="Lysozyme-like_dom_sf"/>
</dbReference>